<reference evidence="2" key="1">
    <citation type="submission" date="2021-03" db="EMBL/GenBank/DDBJ databases">
        <title>Draft genome sequence of rust myrtle Austropuccinia psidii MF-1, a brazilian biotype.</title>
        <authorList>
            <person name="Quecine M.C."/>
            <person name="Pachon D.M.R."/>
            <person name="Bonatelli M.L."/>
            <person name="Correr F.H."/>
            <person name="Franceschini L.M."/>
            <person name="Leite T.F."/>
            <person name="Margarido G.R.A."/>
            <person name="Almeida C.A."/>
            <person name="Ferrarezi J.A."/>
            <person name="Labate C.A."/>
        </authorList>
    </citation>
    <scope>NUCLEOTIDE SEQUENCE</scope>
    <source>
        <strain evidence="2">MF-1</strain>
    </source>
</reference>
<feature type="region of interest" description="Disordered" evidence="1">
    <location>
        <begin position="35"/>
        <end position="95"/>
    </location>
</feature>
<keyword evidence="3" id="KW-1185">Reference proteome</keyword>
<dbReference type="Proteomes" id="UP000765509">
    <property type="component" value="Unassembled WGS sequence"/>
</dbReference>
<evidence type="ECO:0000313" key="2">
    <source>
        <dbReference type="EMBL" id="MBW0557055.1"/>
    </source>
</evidence>
<organism evidence="2 3">
    <name type="scientific">Austropuccinia psidii MF-1</name>
    <dbReference type="NCBI Taxonomy" id="1389203"/>
    <lineage>
        <taxon>Eukaryota</taxon>
        <taxon>Fungi</taxon>
        <taxon>Dikarya</taxon>
        <taxon>Basidiomycota</taxon>
        <taxon>Pucciniomycotina</taxon>
        <taxon>Pucciniomycetes</taxon>
        <taxon>Pucciniales</taxon>
        <taxon>Sphaerophragmiaceae</taxon>
        <taxon>Austropuccinia</taxon>
    </lineage>
</organism>
<feature type="compositionally biased region" description="Basic and acidic residues" evidence="1">
    <location>
        <begin position="77"/>
        <end position="89"/>
    </location>
</feature>
<protein>
    <submittedName>
        <fullName evidence="2">Uncharacterized protein</fullName>
    </submittedName>
</protein>
<dbReference type="AlphaFoldDB" id="A0A9Q3J666"/>
<sequence length="95" mass="10558">MSHSKRCKSHSESSDIQPHELIQTVLDSLQGKILGNAATNSPRSDELLAYPQNDLKGGGNSEPLQCMKSTIIQTSNQKDKGLEQQEEGRRRKKPQ</sequence>
<gene>
    <name evidence="2" type="ORF">O181_096770</name>
</gene>
<name>A0A9Q3J666_9BASI</name>
<feature type="compositionally biased region" description="Polar residues" evidence="1">
    <location>
        <begin position="67"/>
        <end position="76"/>
    </location>
</feature>
<evidence type="ECO:0000256" key="1">
    <source>
        <dbReference type="SAM" id="MobiDB-lite"/>
    </source>
</evidence>
<proteinExistence type="predicted"/>
<evidence type="ECO:0000313" key="3">
    <source>
        <dbReference type="Proteomes" id="UP000765509"/>
    </source>
</evidence>
<accession>A0A9Q3J666</accession>
<dbReference type="EMBL" id="AVOT02064735">
    <property type="protein sequence ID" value="MBW0557055.1"/>
    <property type="molecule type" value="Genomic_DNA"/>
</dbReference>
<comment type="caution">
    <text evidence="2">The sequence shown here is derived from an EMBL/GenBank/DDBJ whole genome shotgun (WGS) entry which is preliminary data.</text>
</comment>